<keyword evidence="1" id="KW-0732">Signal</keyword>
<dbReference type="PROSITE" id="PS51257">
    <property type="entry name" value="PROKAR_LIPOPROTEIN"/>
    <property type="match status" value="1"/>
</dbReference>
<proteinExistence type="predicted"/>
<dbReference type="Proteomes" id="UP000192940">
    <property type="component" value="Chromosome I"/>
</dbReference>
<reference evidence="3 4" key="1">
    <citation type="submission" date="2017-04" db="EMBL/GenBank/DDBJ databases">
        <authorList>
            <person name="Afonso C.L."/>
            <person name="Miller P.J."/>
            <person name="Scott M.A."/>
            <person name="Spackman E."/>
            <person name="Goraichik I."/>
            <person name="Dimitrov K.M."/>
            <person name="Suarez D.L."/>
            <person name="Swayne D.E."/>
        </authorList>
    </citation>
    <scope>NUCLEOTIDE SEQUENCE [LARGE SCALE GENOMIC DNA]</scope>
    <source>
        <strain evidence="3 4">N3/975</strain>
    </source>
</reference>
<organism evidence="3 4">
    <name type="scientific">Paenibacillus uliginis N3/975</name>
    <dbReference type="NCBI Taxonomy" id="1313296"/>
    <lineage>
        <taxon>Bacteria</taxon>
        <taxon>Bacillati</taxon>
        <taxon>Bacillota</taxon>
        <taxon>Bacilli</taxon>
        <taxon>Bacillales</taxon>
        <taxon>Paenibacillaceae</taxon>
        <taxon>Paenibacillus</taxon>
    </lineage>
</organism>
<dbReference type="InterPro" id="IPR032693">
    <property type="entry name" value="YtkA-like_dom"/>
</dbReference>
<protein>
    <submittedName>
        <fullName evidence="3">YtkA-like</fullName>
    </submittedName>
</protein>
<accession>A0A1X7HGP8</accession>
<feature type="chain" id="PRO_5038500625" evidence="1">
    <location>
        <begin position="21"/>
        <end position="135"/>
    </location>
</feature>
<dbReference type="RefSeq" id="WP_208914248.1">
    <property type="nucleotide sequence ID" value="NZ_LT840184.1"/>
</dbReference>
<dbReference type="Pfam" id="PF13115">
    <property type="entry name" value="YtkA"/>
    <property type="match status" value="1"/>
</dbReference>
<evidence type="ECO:0000313" key="4">
    <source>
        <dbReference type="Proteomes" id="UP000192940"/>
    </source>
</evidence>
<gene>
    <name evidence="3" type="ORF">SAMN05661091_3387</name>
</gene>
<feature type="domain" description="YtkA-like" evidence="2">
    <location>
        <begin position="41"/>
        <end position="115"/>
    </location>
</feature>
<dbReference type="EMBL" id="LT840184">
    <property type="protein sequence ID" value="SMF86428.1"/>
    <property type="molecule type" value="Genomic_DNA"/>
</dbReference>
<keyword evidence="4" id="KW-1185">Reference proteome</keyword>
<evidence type="ECO:0000256" key="1">
    <source>
        <dbReference type="SAM" id="SignalP"/>
    </source>
</evidence>
<sequence length="135" mass="14738">MKKKRYALISAMIMVAIALAACSDSKADKNEELMMMDPILVELTLNAETAAVGEKVIIQAKVTQSGEPVEDANLVEFEITREGGGMQAKVPVKHSQGGSYELEKTFKEPGTYRIVSHVTALGQHSMPMKELKVTE</sequence>
<name>A0A1X7HGP8_9BACL</name>
<dbReference type="STRING" id="1313296.SAMN05661091_3387"/>
<feature type="signal peptide" evidence="1">
    <location>
        <begin position="1"/>
        <end position="20"/>
    </location>
</feature>
<evidence type="ECO:0000259" key="2">
    <source>
        <dbReference type="Pfam" id="PF13115"/>
    </source>
</evidence>
<dbReference type="AlphaFoldDB" id="A0A1X7HGP8"/>
<evidence type="ECO:0000313" key="3">
    <source>
        <dbReference type="EMBL" id="SMF86428.1"/>
    </source>
</evidence>